<comment type="similarity">
    <text evidence="2">Belongs to the methyltransferase superfamily. L-isoaspartyl/D-aspartyl protein methyltransferase family.</text>
</comment>
<dbReference type="EMBL" id="VFQC01000003">
    <property type="protein sequence ID" value="TQN27807.1"/>
    <property type="molecule type" value="Genomic_DNA"/>
</dbReference>
<dbReference type="NCBIfam" id="TIGR04364">
    <property type="entry name" value="methyltran_FxLD"/>
    <property type="match status" value="1"/>
</dbReference>
<evidence type="ECO:0000256" key="5">
    <source>
        <dbReference type="ARBA" id="ARBA00022490"/>
    </source>
</evidence>
<gene>
    <name evidence="12" type="ORF">FHX37_4537</name>
</gene>
<dbReference type="Proteomes" id="UP000317422">
    <property type="component" value="Unassembled WGS sequence"/>
</dbReference>
<dbReference type="GO" id="GO:0004719">
    <property type="term" value="F:protein-L-isoaspartate (D-aspartate) O-methyltransferase activity"/>
    <property type="evidence" value="ECO:0007669"/>
    <property type="project" value="UniProtKB-EC"/>
</dbReference>
<evidence type="ECO:0000256" key="2">
    <source>
        <dbReference type="ARBA" id="ARBA00005369"/>
    </source>
</evidence>
<evidence type="ECO:0000256" key="1">
    <source>
        <dbReference type="ARBA" id="ARBA00004496"/>
    </source>
</evidence>
<evidence type="ECO:0000256" key="6">
    <source>
        <dbReference type="ARBA" id="ARBA00022603"/>
    </source>
</evidence>
<name>A0A543N7M6_9ACTN</name>
<evidence type="ECO:0000256" key="11">
    <source>
        <dbReference type="ARBA" id="ARBA00031350"/>
    </source>
</evidence>
<dbReference type="Pfam" id="PF01135">
    <property type="entry name" value="PCMT"/>
    <property type="match status" value="1"/>
</dbReference>
<evidence type="ECO:0000256" key="4">
    <source>
        <dbReference type="ARBA" id="ARBA00013346"/>
    </source>
</evidence>
<evidence type="ECO:0000313" key="13">
    <source>
        <dbReference type="Proteomes" id="UP000317422"/>
    </source>
</evidence>
<keyword evidence="5" id="KW-0963">Cytoplasm</keyword>
<dbReference type="EC" id="2.1.1.77" evidence="3"/>
<dbReference type="PANTHER" id="PTHR11579:SF0">
    <property type="entry name" value="PROTEIN-L-ISOASPARTATE(D-ASPARTATE) O-METHYLTRANSFERASE"/>
    <property type="match status" value="1"/>
</dbReference>
<dbReference type="GO" id="GO:0032259">
    <property type="term" value="P:methylation"/>
    <property type="evidence" value="ECO:0007669"/>
    <property type="project" value="UniProtKB-KW"/>
</dbReference>
<dbReference type="InterPro" id="IPR027573">
    <property type="entry name" value="Methyltran_FxLD"/>
</dbReference>
<dbReference type="AlphaFoldDB" id="A0A543N7M6"/>
<evidence type="ECO:0000256" key="10">
    <source>
        <dbReference type="ARBA" id="ARBA00031323"/>
    </source>
</evidence>
<reference evidence="12 13" key="1">
    <citation type="submission" date="2019-06" db="EMBL/GenBank/DDBJ databases">
        <title>Sequencing the genomes of 1000 actinobacteria strains.</title>
        <authorList>
            <person name="Klenk H.-P."/>
        </authorList>
    </citation>
    <scope>NUCLEOTIDE SEQUENCE [LARGE SCALE GENOMIC DNA]</scope>
    <source>
        <strain evidence="12 13">DSM 45015</strain>
    </source>
</reference>
<evidence type="ECO:0000256" key="3">
    <source>
        <dbReference type="ARBA" id="ARBA00011890"/>
    </source>
</evidence>
<dbReference type="PANTHER" id="PTHR11579">
    <property type="entry name" value="PROTEIN-L-ISOASPARTATE O-METHYLTRANSFERASE"/>
    <property type="match status" value="1"/>
</dbReference>
<keyword evidence="8" id="KW-0949">S-adenosyl-L-methionine</keyword>
<proteinExistence type="inferred from homology"/>
<comment type="subcellular location">
    <subcellularLocation>
        <location evidence="1">Cytoplasm</location>
    </subcellularLocation>
</comment>
<evidence type="ECO:0000256" key="7">
    <source>
        <dbReference type="ARBA" id="ARBA00022679"/>
    </source>
</evidence>
<dbReference type="Gene3D" id="3.40.50.150">
    <property type="entry name" value="Vaccinia Virus protein VP39"/>
    <property type="match status" value="1"/>
</dbReference>
<protein>
    <recommendedName>
        <fullName evidence="4">Protein-L-isoaspartate O-methyltransferase</fullName>
        <ecNumber evidence="3">2.1.1.77</ecNumber>
    </recommendedName>
    <alternativeName>
        <fullName evidence="11">L-isoaspartyl protein carboxyl methyltransferase</fullName>
    </alternativeName>
    <alternativeName>
        <fullName evidence="9">Protein L-isoaspartyl methyltransferase</fullName>
    </alternativeName>
    <alternativeName>
        <fullName evidence="10">Protein-beta-aspartate methyltransferase</fullName>
    </alternativeName>
</protein>
<keyword evidence="7 12" id="KW-0808">Transferase</keyword>
<accession>A0A543N7M6</accession>
<evidence type="ECO:0000256" key="8">
    <source>
        <dbReference type="ARBA" id="ARBA00022691"/>
    </source>
</evidence>
<dbReference type="InterPro" id="IPR000682">
    <property type="entry name" value="PCMT"/>
</dbReference>
<evidence type="ECO:0000256" key="9">
    <source>
        <dbReference type="ARBA" id="ARBA00030757"/>
    </source>
</evidence>
<dbReference type="InterPro" id="IPR029063">
    <property type="entry name" value="SAM-dependent_MTases_sf"/>
</dbReference>
<keyword evidence="6 12" id="KW-0489">Methyltransferase</keyword>
<dbReference type="CDD" id="cd02440">
    <property type="entry name" value="AdoMet_MTases"/>
    <property type="match status" value="1"/>
</dbReference>
<keyword evidence="13" id="KW-1185">Reference proteome</keyword>
<comment type="caution">
    <text evidence="12">The sequence shown here is derived from an EMBL/GenBank/DDBJ whole genome shotgun (WGS) entry which is preliminary data.</text>
</comment>
<evidence type="ECO:0000313" key="12">
    <source>
        <dbReference type="EMBL" id="TQN27807.1"/>
    </source>
</evidence>
<dbReference type="RefSeq" id="WP_246062497.1">
    <property type="nucleotide sequence ID" value="NZ_VFQC01000003.1"/>
</dbReference>
<sequence length="409" mass="44645">MGPAHTVDGDEYAFLLREAMVGELQELGVLGRDRIADAFRSVPRHTFLPEKSLEEAYAADSSVVTKRDENGIAISSISAARMQAVMLRQLQIESGDRVLEIGSGGYNAALISAMAGPEGKVTTVDIDPEVVERARNGLTAAGHPHVDVVLGDADHGVADNAPYDRIIVTAGAWDIPPAWIDQLTEGGRLVVPLRMRGLTRSIAFERDAQRLVSREYALCGFVPMQGAEAHQERLVLLDGDEVGLRIDSDEHRDATSLREALFSTRTEHWSGVEVGGYEPVDDLALWLGTTAPGFCLLAAQQAPIDRGLVPRGARLGIPTATTEDSLAYRASRPATGDNRFELGVYAHGPQAESLAKQYTELIRLWDREQRGGPGAHFELYPAHTPDESLPEEPKRVIDKRHTRLVISWP</sequence>
<dbReference type="SUPFAM" id="SSF53335">
    <property type="entry name" value="S-adenosyl-L-methionine-dependent methyltransferases"/>
    <property type="match status" value="1"/>
</dbReference>
<organism evidence="12 13">
    <name type="scientific">Haloactinospora alba</name>
    <dbReference type="NCBI Taxonomy" id="405555"/>
    <lineage>
        <taxon>Bacteria</taxon>
        <taxon>Bacillati</taxon>
        <taxon>Actinomycetota</taxon>
        <taxon>Actinomycetes</taxon>
        <taxon>Streptosporangiales</taxon>
        <taxon>Nocardiopsidaceae</taxon>
        <taxon>Haloactinospora</taxon>
    </lineage>
</organism>
<dbReference type="GO" id="GO:0005737">
    <property type="term" value="C:cytoplasm"/>
    <property type="evidence" value="ECO:0007669"/>
    <property type="project" value="UniProtKB-SubCell"/>
</dbReference>